<organism evidence="1 2">
    <name type="scientific">Racocetra persica</name>
    <dbReference type="NCBI Taxonomy" id="160502"/>
    <lineage>
        <taxon>Eukaryota</taxon>
        <taxon>Fungi</taxon>
        <taxon>Fungi incertae sedis</taxon>
        <taxon>Mucoromycota</taxon>
        <taxon>Glomeromycotina</taxon>
        <taxon>Glomeromycetes</taxon>
        <taxon>Diversisporales</taxon>
        <taxon>Gigasporaceae</taxon>
        <taxon>Racocetra</taxon>
    </lineage>
</organism>
<feature type="non-terminal residue" evidence="1">
    <location>
        <position position="1"/>
    </location>
</feature>
<accession>A0ACA9SUL5</accession>
<dbReference type="EMBL" id="CAJVQC010150918">
    <property type="protein sequence ID" value="CAG8846379.1"/>
    <property type="molecule type" value="Genomic_DNA"/>
</dbReference>
<keyword evidence="2" id="KW-1185">Reference proteome</keyword>
<protein>
    <submittedName>
        <fullName evidence="1">10183_t:CDS:1</fullName>
    </submittedName>
</protein>
<evidence type="ECO:0000313" key="1">
    <source>
        <dbReference type="EMBL" id="CAG8846379.1"/>
    </source>
</evidence>
<name>A0ACA9SUL5_9GLOM</name>
<reference evidence="1" key="1">
    <citation type="submission" date="2021-06" db="EMBL/GenBank/DDBJ databases">
        <authorList>
            <person name="Kallberg Y."/>
            <person name="Tangrot J."/>
            <person name="Rosling A."/>
        </authorList>
    </citation>
    <scope>NUCLEOTIDE SEQUENCE</scope>
    <source>
        <strain evidence="1">MA461A</strain>
    </source>
</reference>
<feature type="non-terminal residue" evidence="1">
    <location>
        <position position="117"/>
    </location>
</feature>
<proteinExistence type="predicted"/>
<comment type="caution">
    <text evidence="1">The sequence shown here is derived from an EMBL/GenBank/DDBJ whole genome shotgun (WGS) entry which is preliminary data.</text>
</comment>
<dbReference type="Proteomes" id="UP000789920">
    <property type="component" value="Unassembled WGS sequence"/>
</dbReference>
<evidence type="ECO:0000313" key="2">
    <source>
        <dbReference type="Proteomes" id="UP000789920"/>
    </source>
</evidence>
<sequence length="117" mass="13434">CGKDFPKLAKLRIYLERKNLCKLSNTQNPIVAPTPLLQNSAIDQIPIQNHVPVDNLIQLNDTLSSPIQNISSDLPQNDTKWFDNMEDRYNANTDEKWPELGGSLLYNYPKRNIIKIE</sequence>
<gene>
    <name evidence="1" type="ORF">RPERSI_LOCUS34113</name>
</gene>